<dbReference type="HOGENOM" id="CLU_030169_0_1_1"/>
<dbReference type="PANTHER" id="PTHR43283">
    <property type="entry name" value="BETA-LACTAMASE-RELATED"/>
    <property type="match status" value="1"/>
</dbReference>
<dbReference type="InterPro" id="IPR012338">
    <property type="entry name" value="Beta-lactam/transpept-like"/>
</dbReference>
<proteinExistence type="predicted"/>
<dbReference type="KEGG" id="bcom:BAUCODRAFT_125512"/>
<name>M2MB22_BAUPA</name>
<gene>
    <name evidence="2" type="ORF">BAUCODRAFT_125512</name>
</gene>
<dbReference type="RefSeq" id="XP_007679716.1">
    <property type="nucleotide sequence ID" value="XM_007681526.1"/>
</dbReference>
<evidence type="ECO:0000259" key="1">
    <source>
        <dbReference type="Pfam" id="PF00144"/>
    </source>
</evidence>
<dbReference type="InterPro" id="IPR050789">
    <property type="entry name" value="Diverse_Enzym_Activities"/>
</dbReference>
<evidence type="ECO:0000313" key="3">
    <source>
        <dbReference type="Proteomes" id="UP000011761"/>
    </source>
</evidence>
<evidence type="ECO:0000313" key="2">
    <source>
        <dbReference type="EMBL" id="EMC93676.1"/>
    </source>
</evidence>
<dbReference type="OMA" id="AYCCIAS"/>
<feature type="domain" description="Beta-lactamase-related" evidence="1">
    <location>
        <begin position="75"/>
        <end position="354"/>
    </location>
</feature>
<dbReference type="InterPro" id="IPR001466">
    <property type="entry name" value="Beta-lactam-related"/>
</dbReference>
<accession>M2MB22</accession>
<dbReference type="EMBL" id="KB445560">
    <property type="protein sequence ID" value="EMC93676.1"/>
    <property type="molecule type" value="Genomic_DNA"/>
</dbReference>
<dbReference type="Proteomes" id="UP000011761">
    <property type="component" value="Unassembled WGS sequence"/>
</dbReference>
<dbReference type="GeneID" id="19107975"/>
<dbReference type="PANTHER" id="PTHR43283:SF7">
    <property type="entry name" value="BETA-LACTAMASE-RELATED DOMAIN-CONTAINING PROTEIN"/>
    <property type="match status" value="1"/>
</dbReference>
<dbReference type="Pfam" id="PF00144">
    <property type="entry name" value="Beta-lactamase"/>
    <property type="match status" value="1"/>
</dbReference>
<dbReference type="Gene3D" id="3.40.710.10">
    <property type="entry name" value="DD-peptidase/beta-lactamase superfamily"/>
    <property type="match status" value="1"/>
</dbReference>
<organism evidence="2 3">
    <name type="scientific">Baudoinia panamericana (strain UAMH 10762)</name>
    <name type="common">Angels' share fungus</name>
    <name type="synonym">Baudoinia compniacensis (strain UAMH 10762)</name>
    <dbReference type="NCBI Taxonomy" id="717646"/>
    <lineage>
        <taxon>Eukaryota</taxon>
        <taxon>Fungi</taxon>
        <taxon>Dikarya</taxon>
        <taxon>Ascomycota</taxon>
        <taxon>Pezizomycotina</taxon>
        <taxon>Dothideomycetes</taxon>
        <taxon>Dothideomycetidae</taxon>
        <taxon>Mycosphaerellales</taxon>
        <taxon>Teratosphaeriaceae</taxon>
        <taxon>Baudoinia</taxon>
    </lineage>
</organism>
<dbReference type="OrthoDB" id="5946976at2759"/>
<sequence length="376" mass="40653">MAEAQATLGNWRDAPHSQWGFANVDKIILTEAIKASKQPKAFEDEKKSFNDFKIRLLQIPILSLSSYLQHTSTDGIVVLHKGTVGYEHYDHGNTGTTKHILMSITKSVTGLITGILSEKGVIDLNAPIKQYVPEASSIFDDVTVQQCLDMSSGIKYNDNIPEYRGAAGWAPLPPDAKALTLHHFLSTVEAPTTGPGSAFNYCSLNTDLLGWALERASGRKLAELITELLWQPLGAESDALLTVDSEGSPRNAGGLCATVRDLARLGQLVAEGGRGIVPPGWIDDMLNGGDKALWSKGAFAPMFYGNYSSVAYRSCWYADSETATLIAIGIHGQQLMVDVKNNIVMAKTASQADPVSGMNIVANVLAFKEFRRILLG</sequence>
<dbReference type="SUPFAM" id="SSF56601">
    <property type="entry name" value="beta-lactamase/transpeptidase-like"/>
    <property type="match status" value="1"/>
</dbReference>
<dbReference type="eggNOG" id="ENOG502S7CB">
    <property type="taxonomic scope" value="Eukaryota"/>
</dbReference>
<dbReference type="AlphaFoldDB" id="M2MB22"/>
<reference evidence="2 3" key="1">
    <citation type="journal article" date="2012" name="PLoS Pathog.">
        <title>Diverse lifestyles and strategies of plant pathogenesis encoded in the genomes of eighteen Dothideomycetes fungi.</title>
        <authorList>
            <person name="Ohm R.A."/>
            <person name="Feau N."/>
            <person name="Henrissat B."/>
            <person name="Schoch C.L."/>
            <person name="Horwitz B.A."/>
            <person name="Barry K.W."/>
            <person name="Condon B.J."/>
            <person name="Copeland A.C."/>
            <person name="Dhillon B."/>
            <person name="Glaser F."/>
            <person name="Hesse C.N."/>
            <person name="Kosti I."/>
            <person name="LaButti K."/>
            <person name="Lindquist E.A."/>
            <person name="Lucas S."/>
            <person name="Salamov A.A."/>
            <person name="Bradshaw R.E."/>
            <person name="Ciuffetti L."/>
            <person name="Hamelin R.C."/>
            <person name="Kema G.H.J."/>
            <person name="Lawrence C."/>
            <person name="Scott J.A."/>
            <person name="Spatafora J.W."/>
            <person name="Turgeon B.G."/>
            <person name="de Wit P.J.G.M."/>
            <person name="Zhong S."/>
            <person name="Goodwin S.B."/>
            <person name="Grigoriev I.V."/>
        </authorList>
    </citation>
    <scope>NUCLEOTIDE SEQUENCE [LARGE SCALE GENOMIC DNA]</scope>
    <source>
        <strain evidence="2 3">UAMH 10762</strain>
    </source>
</reference>
<dbReference type="STRING" id="717646.M2MB22"/>
<protein>
    <recommendedName>
        <fullName evidence="1">Beta-lactamase-related domain-containing protein</fullName>
    </recommendedName>
</protein>
<keyword evidence="3" id="KW-1185">Reference proteome</keyword>